<dbReference type="InterPro" id="IPR003732">
    <property type="entry name" value="Daa-tRNA_deacyls_DTD"/>
</dbReference>
<evidence type="ECO:0000313" key="8">
    <source>
        <dbReference type="Proteomes" id="UP000807353"/>
    </source>
</evidence>
<accession>A0A9P6CPN6</accession>
<dbReference type="GO" id="GO:0000049">
    <property type="term" value="F:tRNA binding"/>
    <property type="evidence" value="ECO:0007669"/>
    <property type="project" value="UniProtKB-KW"/>
</dbReference>
<organism evidence="7 8">
    <name type="scientific">Collybia nuda</name>
    <dbReference type="NCBI Taxonomy" id="64659"/>
    <lineage>
        <taxon>Eukaryota</taxon>
        <taxon>Fungi</taxon>
        <taxon>Dikarya</taxon>
        <taxon>Basidiomycota</taxon>
        <taxon>Agaricomycotina</taxon>
        <taxon>Agaricomycetes</taxon>
        <taxon>Agaricomycetidae</taxon>
        <taxon>Agaricales</taxon>
        <taxon>Tricholomatineae</taxon>
        <taxon>Clitocybaceae</taxon>
        <taxon>Collybia</taxon>
    </lineage>
</organism>
<dbReference type="NCBIfam" id="TIGR00256">
    <property type="entry name" value="D-aminoacyl-tRNA deacylase"/>
    <property type="match status" value="1"/>
</dbReference>
<dbReference type="AlphaFoldDB" id="A0A9P6CPN6"/>
<evidence type="ECO:0000256" key="6">
    <source>
        <dbReference type="RuleBase" id="RU003470"/>
    </source>
</evidence>
<protein>
    <recommendedName>
        <fullName evidence="3 6">D-aminoacyl-tRNA deacylase</fullName>
        <ecNumber evidence="2 6">3.1.1.96</ecNumber>
    </recommendedName>
</protein>
<dbReference type="HAMAP" id="MF_00518">
    <property type="entry name" value="Deacylase_Dtd"/>
    <property type="match status" value="1"/>
</dbReference>
<dbReference type="EMBL" id="MU150230">
    <property type="protein sequence ID" value="KAF9469420.1"/>
    <property type="molecule type" value="Genomic_DNA"/>
</dbReference>
<keyword evidence="6" id="KW-0694">RNA-binding</keyword>
<comment type="catalytic activity">
    <reaction evidence="4">
        <text>glycyl-tRNA(Ala) + H2O = tRNA(Ala) + glycine + H(+)</text>
        <dbReference type="Rhea" id="RHEA:53744"/>
        <dbReference type="Rhea" id="RHEA-COMP:9657"/>
        <dbReference type="Rhea" id="RHEA-COMP:13640"/>
        <dbReference type="ChEBI" id="CHEBI:15377"/>
        <dbReference type="ChEBI" id="CHEBI:15378"/>
        <dbReference type="ChEBI" id="CHEBI:57305"/>
        <dbReference type="ChEBI" id="CHEBI:78442"/>
        <dbReference type="ChEBI" id="CHEBI:78522"/>
        <dbReference type="EC" id="3.1.1.96"/>
    </reaction>
</comment>
<evidence type="ECO:0000256" key="2">
    <source>
        <dbReference type="ARBA" id="ARBA00013056"/>
    </source>
</evidence>
<dbReference type="PANTHER" id="PTHR10472:SF5">
    <property type="entry name" value="D-AMINOACYL-TRNA DEACYLASE 1"/>
    <property type="match status" value="1"/>
</dbReference>
<dbReference type="OrthoDB" id="275783at2759"/>
<dbReference type="Gene3D" id="3.50.80.10">
    <property type="entry name" value="D-tyrosyl-tRNA(Tyr) deacylase"/>
    <property type="match status" value="1"/>
</dbReference>
<keyword evidence="8" id="KW-1185">Reference proteome</keyword>
<dbReference type="PANTHER" id="PTHR10472">
    <property type="entry name" value="D-TYROSYL-TRNA TYR DEACYLASE"/>
    <property type="match status" value="1"/>
</dbReference>
<gene>
    <name evidence="7" type="ORF">BDZ94DRAFT_1348773</name>
</gene>
<dbReference type="EC" id="3.1.1.96" evidence="2 6"/>
<keyword evidence="6" id="KW-0378">Hydrolase</keyword>
<dbReference type="GO" id="GO:0051500">
    <property type="term" value="F:D-tyrosyl-tRNA(Tyr) deacylase activity"/>
    <property type="evidence" value="ECO:0007669"/>
    <property type="project" value="TreeGrafter"/>
</dbReference>
<comment type="caution">
    <text evidence="7">The sequence shown here is derived from an EMBL/GenBank/DDBJ whole genome shotgun (WGS) entry which is preliminary data.</text>
</comment>
<comment type="subcellular location">
    <subcellularLocation>
        <location evidence="6">Cytoplasm</location>
    </subcellularLocation>
</comment>
<comment type="catalytic activity">
    <reaction evidence="5">
        <text>a D-aminoacyl-tRNA + H2O = a tRNA + a D-alpha-amino acid + H(+)</text>
        <dbReference type="Rhea" id="RHEA:13953"/>
        <dbReference type="Rhea" id="RHEA-COMP:10123"/>
        <dbReference type="Rhea" id="RHEA-COMP:10124"/>
        <dbReference type="ChEBI" id="CHEBI:15377"/>
        <dbReference type="ChEBI" id="CHEBI:15378"/>
        <dbReference type="ChEBI" id="CHEBI:59871"/>
        <dbReference type="ChEBI" id="CHEBI:78442"/>
        <dbReference type="ChEBI" id="CHEBI:79333"/>
        <dbReference type="EC" id="3.1.1.96"/>
    </reaction>
</comment>
<dbReference type="FunFam" id="3.50.80.10:FF:000001">
    <property type="entry name" value="D-aminoacyl-tRNA deacylase"/>
    <property type="match status" value="1"/>
</dbReference>
<reference evidence="7" key="1">
    <citation type="submission" date="2020-11" db="EMBL/GenBank/DDBJ databases">
        <authorList>
            <consortium name="DOE Joint Genome Institute"/>
            <person name="Ahrendt S."/>
            <person name="Riley R."/>
            <person name="Andreopoulos W."/>
            <person name="Labutti K."/>
            <person name="Pangilinan J."/>
            <person name="Ruiz-Duenas F.J."/>
            <person name="Barrasa J.M."/>
            <person name="Sanchez-Garcia M."/>
            <person name="Camarero S."/>
            <person name="Miyauchi S."/>
            <person name="Serrano A."/>
            <person name="Linde D."/>
            <person name="Babiker R."/>
            <person name="Drula E."/>
            <person name="Ayuso-Fernandez I."/>
            <person name="Pacheco R."/>
            <person name="Padilla G."/>
            <person name="Ferreira P."/>
            <person name="Barriuso J."/>
            <person name="Kellner H."/>
            <person name="Castanera R."/>
            <person name="Alfaro M."/>
            <person name="Ramirez L."/>
            <person name="Pisabarro A.G."/>
            <person name="Kuo A."/>
            <person name="Tritt A."/>
            <person name="Lipzen A."/>
            <person name="He G."/>
            <person name="Yan M."/>
            <person name="Ng V."/>
            <person name="Cullen D."/>
            <person name="Martin F."/>
            <person name="Rosso M.-N."/>
            <person name="Henrissat B."/>
            <person name="Hibbett D."/>
            <person name="Martinez A.T."/>
            <person name="Grigoriev I.V."/>
        </authorList>
    </citation>
    <scope>NUCLEOTIDE SEQUENCE</scope>
    <source>
        <strain evidence="7">CBS 247.69</strain>
    </source>
</reference>
<evidence type="ECO:0000313" key="7">
    <source>
        <dbReference type="EMBL" id="KAF9469420.1"/>
    </source>
</evidence>
<keyword evidence="6" id="KW-0820">tRNA-binding</keyword>
<name>A0A9P6CPN6_9AGAR</name>
<dbReference type="InterPro" id="IPR023509">
    <property type="entry name" value="DTD-like_sf"/>
</dbReference>
<dbReference type="Proteomes" id="UP000807353">
    <property type="component" value="Unassembled WGS sequence"/>
</dbReference>
<comment type="similarity">
    <text evidence="1 6">Belongs to the DTD family.</text>
</comment>
<dbReference type="CDD" id="cd00563">
    <property type="entry name" value="Dtyr_deacylase"/>
    <property type="match status" value="1"/>
</dbReference>
<evidence type="ECO:0000256" key="1">
    <source>
        <dbReference type="ARBA" id="ARBA00009673"/>
    </source>
</evidence>
<dbReference type="Pfam" id="PF02580">
    <property type="entry name" value="Tyr_Deacylase"/>
    <property type="match status" value="1"/>
</dbReference>
<sequence>MRAVVQRVTSASVTVDSQVISQISKGLMVLVGIGTDDNMSDVLTLSNKILALRVFSDPVDPEKMWKSSVKDIDGEILCVSQFTLLANTSKGNKPDFHRAMASEPSRELYSAFLDRLGQSYKAEKIQDGKFGAMMNVSLTNEGPVTFTLDSRKFEYVDPPVRNAGGSNKTATPLPR</sequence>
<evidence type="ECO:0000256" key="4">
    <source>
        <dbReference type="ARBA" id="ARBA00047676"/>
    </source>
</evidence>
<dbReference type="SUPFAM" id="SSF69500">
    <property type="entry name" value="DTD-like"/>
    <property type="match status" value="1"/>
</dbReference>
<evidence type="ECO:0000256" key="5">
    <source>
        <dbReference type="ARBA" id="ARBA00048018"/>
    </source>
</evidence>
<keyword evidence="6" id="KW-0963">Cytoplasm</keyword>
<proteinExistence type="inferred from homology"/>
<evidence type="ECO:0000256" key="3">
    <source>
        <dbReference type="ARBA" id="ARBA00020007"/>
    </source>
</evidence>
<dbReference type="GO" id="GO:0005737">
    <property type="term" value="C:cytoplasm"/>
    <property type="evidence" value="ECO:0007669"/>
    <property type="project" value="UniProtKB-SubCell"/>
</dbReference>